<evidence type="ECO:0000256" key="6">
    <source>
        <dbReference type="PROSITE-ProRule" id="PRU00479"/>
    </source>
</evidence>
<evidence type="ECO:0000313" key="9">
    <source>
        <dbReference type="EMBL" id="KAK2551633.1"/>
    </source>
</evidence>
<dbReference type="SMART" id="SM00059">
    <property type="entry name" value="FN2"/>
    <property type="match status" value="3"/>
</dbReference>
<dbReference type="InterPro" id="IPR000562">
    <property type="entry name" value="FN_type2_dom"/>
</dbReference>
<comment type="subcellular location">
    <subcellularLocation>
        <location evidence="1">Secreted</location>
    </subcellularLocation>
</comment>
<evidence type="ECO:0000256" key="5">
    <source>
        <dbReference type="ARBA" id="ARBA00023157"/>
    </source>
</evidence>
<dbReference type="GO" id="GO:0009986">
    <property type="term" value="C:cell surface"/>
    <property type="evidence" value="ECO:0007669"/>
    <property type="project" value="TreeGrafter"/>
</dbReference>
<dbReference type="InterPro" id="IPR036943">
    <property type="entry name" value="FN_type2_sf"/>
</dbReference>
<keyword evidence="7" id="KW-0472">Membrane</keyword>
<feature type="domain" description="Fibronectin type-II" evidence="8">
    <location>
        <begin position="164"/>
        <end position="208"/>
    </location>
</feature>
<evidence type="ECO:0000256" key="3">
    <source>
        <dbReference type="ARBA" id="ARBA00022525"/>
    </source>
</evidence>
<dbReference type="SUPFAM" id="SSF57440">
    <property type="entry name" value="Kringle-like"/>
    <property type="match status" value="3"/>
</dbReference>
<feature type="transmembrane region" description="Helical" evidence="7">
    <location>
        <begin position="20"/>
        <end position="39"/>
    </location>
</feature>
<dbReference type="InterPro" id="IPR013806">
    <property type="entry name" value="Kringle-like"/>
</dbReference>
<comment type="caution">
    <text evidence="9">The sequence shown here is derived from an EMBL/GenBank/DDBJ whole genome shotgun (WGS) entry which is preliminary data.</text>
</comment>
<evidence type="ECO:0000256" key="7">
    <source>
        <dbReference type="SAM" id="Phobius"/>
    </source>
</evidence>
<keyword evidence="7" id="KW-0812">Transmembrane</keyword>
<reference evidence="9" key="2">
    <citation type="journal article" date="2023" name="Science">
        <title>Genomic signatures of disease resistance in endangered staghorn corals.</title>
        <authorList>
            <person name="Vollmer S.V."/>
            <person name="Selwyn J.D."/>
            <person name="Despard B.A."/>
            <person name="Roesel C.L."/>
        </authorList>
    </citation>
    <scope>NUCLEOTIDE SEQUENCE</scope>
    <source>
        <strain evidence="9">K2</strain>
    </source>
</reference>
<comment type="similarity">
    <text evidence="2">Belongs to the seminal plasma protein family.</text>
</comment>
<dbReference type="EMBL" id="JARQWQ010000095">
    <property type="protein sequence ID" value="KAK2551633.1"/>
    <property type="molecule type" value="Genomic_DNA"/>
</dbReference>
<evidence type="ECO:0000256" key="1">
    <source>
        <dbReference type="ARBA" id="ARBA00004613"/>
    </source>
</evidence>
<sequence length="211" mass="24454">MFYYDWTYFYFLFRFLTADDQARVMIALSCFLFTFVCLAQSRRYSGQYNHGNQEVECKTTTTDDKCCSLPFTYKGVTYKSCTKIGHNKLWCSLDTSYKGRWGNCEVKCKTKTTNGKCCSFPFTYKGVTYNSCTKIGHNKMWCSLDTSYKGRWGNCEVKCKTKTTNGKCCSFPFTYKGVTYNSCTKIGHNKLWCSLDTSYKGRWGNCVLRPK</sequence>
<keyword evidence="7" id="KW-1133">Transmembrane helix</keyword>
<protein>
    <submittedName>
        <fullName evidence="9">Matrix metalloproteinase-9</fullName>
    </submittedName>
</protein>
<proteinExistence type="inferred from homology"/>
<keyword evidence="9" id="KW-0378">Hydrolase</keyword>
<dbReference type="GO" id="GO:0008237">
    <property type="term" value="F:metallopeptidase activity"/>
    <property type="evidence" value="ECO:0007669"/>
    <property type="project" value="UniProtKB-KW"/>
</dbReference>
<evidence type="ECO:0000256" key="2">
    <source>
        <dbReference type="ARBA" id="ARBA00010011"/>
    </source>
</evidence>
<name>A0AAD9PYW6_ACRCE</name>
<accession>A0AAD9PYW6</accession>
<keyword evidence="9" id="KW-0645">Protease</keyword>
<dbReference type="GO" id="GO:0005576">
    <property type="term" value="C:extracellular region"/>
    <property type="evidence" value="ECO:0007669"/>
    <property type="project" value="UniProtKB-SubCell"/>
</dbReference>
<dbReference type="Proteomes" id="UP001249851">
    <property type="component" value="Unassembled WGS sequence"/>
</dbReference>
<evidence type="ECO:0000256" key="4">
    <source>
        <dbReference type="ARBA" id="ARBA00022737"/>
    </source>
</evidence>
<dbReference type="PROSITE" id="PS51092">
    <property type="entry name" value="FN2_2"/>
    <property type="match status" value="3"/>
</dbReference>
<keyword evidence="3" id="KW-0964">Secreted</keyword>
<dbReference type="GO" id="GO:0008201">
    <property type="term" value="F:heparin binding"/>
    <property type="evidence" value="ECO:0007669"/>
    <property type="project" value="TreeGrafter"/>
</dbReference>
<keyword evidence="5" id="KW-1015">Disulfide bond</keyword>
<comment type="caution">
    <text evidence="6">Lacks conserved residue(s) required for the propagation of feature annotation.</text>
</comment>
<keyword evidence="4" id="KW-0677">Repeat</keyword>
<dbReference type="InterPro" id="IPR051666">
    <property type="entry name" value="SP_Capacitation_Regulator"/>
</dbReference>
<reference evidence="9" key="1">
    <citation type="journal article" date="2023" name="G3 (Bethesda)">
        <title>Whole genome assembly and annotation of the endangered Caribbean coral Acropora cervicornis.</title>
        <authorList>
            <person name="Selwyn J.D."/>
            <person name="Vollmer S.V."/>
        </authorList>
    </citation>
    <scope>NUCLEOTIDE SEQUENCE</scope>
    <source>
        <strain evidence="9">K2</strain>
    </source>
</reference>
<evidence type="ECO:0000313" key="10">
    <source>
        <dbReference type="Proteomes" id="UP001249851"/>
    </source>
</evidence>
<keyword evidence="9" id="KW-0482">Metalloprotease</keyword>
<dbReference type="AlphaFoldDB" id="A0AAD9PYW6"/>
<dbReference type="PANTHER" id="PTHR22918">
    <property type="entry name" value="SEMINAL PLASMA PROTEIN"/>
    <property type="match status" value="1"/>
</dbReference>
<dbReference type="Gene3D" id="2.10.10.10">
    <property type="entry name" value="Fibronectin, type II, collagen-binding"/>
    <property type="match status" value="3"/>
</dbReference>
<dbReference type="PANTHER" id="PTHR22918:SF1">
    <property type="entry name" value="FIBRONECTIN TYPE-II DOMAIN-CONTAINING PROTEIN"/>
    <property type="match status" value="1"/>
</dbReference>
<dbReference type="Pfam" id="PF00040">
    <property type="entry name" value="fn2"/>
    <property type="match status" value="3"/>
</dbReference>
<keyword evidence="10" id="KW-1185">Reference proteome</keyword>
<feature type="domain" description="Fibronectin type-II" evidence="8">
    <location>
        <begin position="113"/>
        <end position="157"/>
    </location>
</feature>
<evidence type="ECO:0000259" key="8">
    <source>
        <dbReference type="PROSITE" id="PS51092"/>
    </source>
</evidence>
<organism evidence="9 10">
    <name type="scientific">Acropora cervicornis</name>
    <name type="common">Staghorn coral</name>
    <dbReference type="NCBI Taxonomy" id="6130"/>
    <lineage>
        <taxon>Eukaryota</taxon>
        <taxon>Metazoa</taxon>
        <taxon>Cnidaria</taxon>
        <taxon>Anthozoa</taxon>
        <taxon>Hexacorallia</taxon>
        <taxon>Scleractinia</taxon>
        <taxon>Astrocoeniina</taxon>
        <taxon>Acroporidae</taxon>
        <taxon>Acropora</taxon>
    </lineage>
</organism>
<feature type="domain" description="Fibronectin type-II" evidence="8">
    <location>
        <begin position="62"/>
        <end position="106"/>
    </location>
</feature>
<gene>
    <name evidence="9" type="ORF">P5673_027407</name>
</gene>